<evidence type="ECO:0000256" key="12">
    <source>
        <dbReference type="ARBA" id="ARBA00061569"/>
    </source>
</evidence>
<evidence type="ECO:0000256" key="9">
    <source>
        <dbReference type="ARBA" id="ARBA00023163"/>
    </source>
</evidence>
<accession>A0A9D5CDU3</accession>
<evidence type="ECO:0000256" key="6">
    <source>
        <dbReference type="ARBA" id="ARBA00022833"/>
    </source>
</evidence>
<dbReference type="InterPro" id="IPR003084">
    <property type="entry name" value="HDAC_I/II"/>
</dbReference>
<evidence type="ECO:0000256" key="15">
    <source>
        <dbReference type="PIRSR" id="PIRSR037913-2"/>
    </source>
</evidence>
<reference evidence="19" key="2">
    <citation type="journal article" date="2022" name="Hortic Res">
        <title>The genome of Dioscorea zingiberensis sheds light on the biosynthesis, origin and evolution of the medicinally important diosgenin saponins.</title>
        <authorList>
            <person name="Li Y."/>
            <person name="Tan C."/>
            <person name="Li Z."/>
            <person name="Guo J."/>
            <person name="Li S."/>
            <person name="Chen X."/>
            <person name="Wang C."/>
            <person name="Dai X."/>
            <person name="Yang H."/>
            <person name="Song W."/>
            <person name="Hou L."/>
            <person name="Xu J."/>
            <person name="Tong Z."/>
            <person name="Xu A."/>
            <person name="Yuan X."/>
            <person name="Wang W."/>
            <person name="Yang Q."/>
            <person name="Chen L."/>
            <person name="Sun Z."/>
            <person name="Wang K."/>
            <person name="Pan B."/>
            <person name="Chen J."/>
            <person name="Bao Y."/>
            <person name="Liu F."/>
            <person name="Qi X."/>
            <person name="Gang D.R."/>
            <person name="Wen J."/>
            <person name="Li J."/>
        </authorList>
    </citation>
    <scope>NUCLEOTIDE SEQUENCE</scope>
    <source>
        <strain evidence="19">Dzin_1.0</strain>
    </source>
</reference>
<feature type="binding site" evidence="16">
    <location>
        <position position="189"/>
    </location>
    <ligand>
        <name>a divalent metal cation</name>
        <dbReference type="ChEBI" id="CHEBI:60240"/>
    </ligand>
</feature>
<comment type="subcellular location">
    <subcellularLocation>
        <location evidence="2 13">Nucleus</location>
    </subcellularLocation>
</comment>
<evidence type="ECO:0000256" key="10">
    <source>
        <dbReference type="ARBA" id="ARBA00023242"/>
    </source>
</evidence>
<dbReference type="InterPro" id="IPR023696">
    <property type="entry name" value="Ureohydrolase_dom_sf"/>
</dbReference>
<dbReference type="InterPro" id="IPR023801">
    <property type="entry name" value="His_deacetylse_dom"/>
</dbReference>
<dbReference type="OrthoDB" id="1918432at2759"/>
<protein>
    <recommendedName>
        <fullName evidence="3 13">Histone deacetylase</fullName>
        <ecNumber evidence="3 13">3.5.1.98</ecNumber>
    </recommendedName>
</protein>
<evidence type="ECO:0000256" key="1">
    <source>
        <dbReference type="ARBA" id="ARBA00001947"/>
    </source>
</evidence>
<evidence type="ECO:0000256" key="7">
    <source>
        <dbReference type="ARBA" id="ARBA00022853"/>
    </source>
</evidence>
<evidence type="ECO:0000313" key="19">
    <source>
        <dbReference type="EMBL" id="KAJ0971323.1"/>
    </source>
</evidence>
<feature type="binding site" evidence="15">
    <location>
        <position position="160"/>
    </location>
    <ligand>
        <name>substrate</name>
    </ligand>
</feature>
<evidence type="ECO:0000256" key="17">
    <source>
        <dbReference type="SAM" id="MobiDB-lite"/>
    </source>
</evidence>
<keyword evidence="20" id="KW-1185">Reference proteome</keyword>
<feature type="domain" description="Histone deacetylase" evidence="18">
    <location>
        <begin position="36"/>
        <end position="327"/>
    </location>
</feature>
<keyword evidence="9 13" id="KW-0804">Transcription</keyword>
<keyword evidence="6" id="KW-0862">Zinc</keyword>
<evidence type="ECO:0000256" key="16">
    <source>
        <dbReference type="PIRSR" id="PIRSR037913-3"/>
    </source>
</evidence>
<feature type="region of interest" description="Disordered" evidence="17">
    <location>
        <begin position="391"/>
        <end position="413"/>
    </location>
</feature>
<dbReference type="PIRSF" id="PIRSF037913">
    <property type="entry name" value="His_deacetylse_1"/>
    <property type="match status" value="1"/>
</dbReference>
<dbReference type="PANTHER" id="PTHR10625">
    <property type="entry name" value="HISTONE DEACETYLASE HDAC1-RELATED"/>
    <property type="match status" value="1"/>
</dbReference>
<keyword evidence="4" id="KW-0678">Repressor</keyword>
<feature type="binding site" evidence="15">
    <location>
        <position position="313"/>
    </location>
    <ligand>
        <name>substrate</name>
    </ligand>
</feature>
<keyword evidence="5 13" id="KW-0378">Hydrolase</keyword>
<feature type="binding site" evidence="16">
    <location>
        <position position="274"/>
    </location>
    <ligand>
        <name>a divalent metal cation</name>
        <dbReference type="ChEBI" id="CHEBI:60240"/>
    </ligand>
</feature>
<dbReference type="EMBL" id="JAGGNH010000005">
    <property type="protein sequence ID" value="KAJ0971323.1"/>
    <property type="molecule type" value="Genomic_DNA"/>
</dbReference>
<feature type="binding site" evidence="16">
    <location>
        <position position="187"/>
    </location>
    <ligand>
        <name>a divalent metal cation</name>
        <dbReference type="ChEBI" id="CHEBI:60240"/>
    </ligand>
</feature>
<dbReference type="GO" id="GO:0046872">
    <property type="term" value="F:metal ion binding"/>
    <property type="evidence" value="ECO:0007669"/>
    <property type="project" value="UniProtKB-KW"/>
</dbReference>
<evidence type="ECO:0000256" key="2">
    <source>
        <dbReference type="ARBA" id="ARBA00004123"/>
    </source>
</evidence>
<feature type="binding site" evidence="15">
    <location>
        <position position="110"/>
    </location>
    <ligand>
        <name>substrate</name>
    </ligand>
</feature>
<keyword evidence="16" id="KW-0479">Metal-binding</keyword>
<dbReference type="SUPFAM" id="SSF52768">
    <property type="entry name" value="Arginase/deacetylase"/>
    <property type="match status" value="1"/>
</dbReference>
<feature type="compositionally biased region" description="Acidic residues" evidence="17">
    <location>
        <begin position="404"/>
        <end position="413"/>
    </location>
</feature>
<dbReference type="Proteomes" id="UP001085076">
    <property type="component" value="Miscellaneous, Linkage group lg05"/>
</dbReference>
<dbReference type="GO" id="GO:0000118">
    <property type="term" value="C:histone deacetylase complex"/>
    <property type="evidence" value="ECO:0007669"/>
    <property type="project" value="UniProtKB-ARBA"/>
</dbReference>
<comment type="cofactor">
    <cofactor evidence="1">
        <name>Zn(2+)</name>
        <dbReference type="ChEBI" id="CHEBI:29105"/>
    </cofactor>
</comment>
<dbReference type="PRINTS" id="PR01270">
    <property type="entry name" value="HDASUPER"/>
</dbReference>
<keyword evidence="10 13" id="KW-0539">Nucleus</keyword>
<evidence type="ECO:0000259" key="18">
    <source>
        <dbReference type="Pfam" id="PF00850"/>
    </source>
</evidence>
<evidence type="ECO:0000256" key="3">
    <source>
        <dbReference type="ARBA" id="ARBA00012111"/>
    </source>
</evidence>
<dbReference type="GO" id="GO:0040029">
    <property type="term" value="P:epigenetic regulation of gene expression"/>
    <property type="evidence" value="ECO:0007669"/>
    <property type="project" value="TreeGrafter"/>
</dbReference>
<evidence type="ECO:0000256" key="8">
    <source>
        <dbReference type="ARBA" id="ARBA00023015"/>
    </source>
</evidence>
<evidence type="ECO:0000256" key="4">
    <source>
        <dbReference type="ARBA" id="ARBA00022491"/>
    </source>
</evidence>
<evidence type="ECO:0000256" key="13">
    <source>
        <dbReference type="PIRNR" id="PIRNR037913"/>
    </source>
</evidence>
<dbReference type="EC" id="3.5.1.98" evidence="3 13"/>
<dbReference type="GO" id="GO:0141221">
    <property type="term" value="F:histone deacetylase activity, hydrolytic mechanism"/>
    <property type="evidence" value="ECO:0007669"/>
    <property type="project" value="UniProtKB-EC"/>
</dbReference>
<dbReference type="InterPro" id="IPR037138">
    <property type="entry name" value="His_deacetylse_dom_sf"/>
</dbReference>
<reference evidence="19" key="1">
    <citation type="submission" date="2021-03" db="EMBL/GenBank/DDBJ databases">
        <authorList>
            <person name="Li Z."/>
            <person name="Yang C."/>
        </authorList>
    </citation>
    <scope>NUCLEOTIDE SEQUENCE</scope>
    <source>
        <strain evidence="19">Dzin_1.0</strain>
        <tissue evidence="19">Leaf</tissue>
    </source>
</reference>
<proteinExistence type="inferred from homology"/>
<keyword evidence="8 13" id="KW-0805">Transcription regulation</keyword>
<comment type="catalytic activity">
    <reaction evidence="11 13">
        <text>N(6)-acetyl-L-lysyl-[histone] + H2O = L-lysyl-[histone] + acetate</text>
        <dbReference type="Rhea" id="RHEA:58196"/>
        <dbReference type="Rhea" id="RHEA-COMP:9845"/>
        <dbReference type="Rhea" id="RHEA-COMP:11338"/>
        <dbReference type="ChEBI" id="CHEBI:15377"/>
        <dbReference type="ChEBI" id="CHEBI:29969"/>
        <dbReference type="ChEBI" id="CHEBI:30089"/>
        <dbReference type="ChEBI" id="CHEBI:61930"/>
        <dbReference type="EC" id="3.5.1.98"/>
    </reaction>
</comment>
<dbReference type="Gene3D" id="3.40.800.20">
    <property type="entry name" value="Histone deacetylase domain"/>
    <property type="match status" value="1"/>
</dbReference>
<feature type="active site" description="Proton acceptor" evidence="14">
    <location>
        <position position="152"/>
    </location>
</feature>
<dbReference type="InterPro" id="IPR000286">
    <property type="entry name" value="HDACs"/>
</dbReference>
<comment type="caution">
    <text evidence="19">The sequence shown here is derived from an EMBL/GenBank/DDBJ whole genome shotgun (WGS) entry which is preliminary data.</text>
</comment>
<dbReference type="Pfam" id="PF00850">
    <property type="entry name" value="Hist_deacetyl"/>
    <property type="match status" value="1"/>
</dbReference>
<dbReference type="PRINTS" id="PR01271">
    <property type="entry name" value="HISDACETLASE"/>
</dbReference>
<comment type="similarity">
    <text evidence="12 13">Belongs to the histone deacetylase family. HD Type 1 subfamily.</text>
</comment>
<dbReference type="PANTHER" id="PTHR10625:SF44">
    <property type="entry name" value="HISTONE DEACETYLASE 19"/>
    <property type="match status" value="1"/>
</dbReference>
<name>A0A9D5CDU3_9LILI</name>
<dbReference type="AlphaFoldDB" id="A0A9D5CDU3"/>
<evidence type="ECO:0000256" key="14">
    <source>
        <dbReference type="PIRSR" id="PIRSR037913-1"/>
    </source>
</evidence>
<evidence type="ECO:0000256" key="5">
    <source>
        <dbReference type="ARBA" id="ARBA00022801"/>
    </source>
</evidence>
<dbReference type="FunFam" id="3.40.800.20:FF:000001">
    <property type="entry name" value="Histone deacetylase"/>
    <property type="match status" value="1"/>
</dbReference>
<keyword evidence="7 13" id="KW-0156">Chromatin regulator</keyword>
<evidence type="ECO:0000256" key="11">
    <source>
        <dbReference type="ARBA" id="ARBA00048287"/>
    </source>
</evidence>
<sequence length="413" mass="47011">MDNSGNSLPSGADGRKRRVTYHYDQEIGNYYYGYKHVMKPHRIRMTHKLLDAYNLLPKMQVFQPRMATVEDLTQFHNDDYIDFLRSITPKKAEELPDICKKFNLNVGQLDCPVFDDLYPFCSSYAGGSLSSAARLNEGSCDIAINWSGGLHHARSFCASGFCYVNDIVLAILELLKHHQRVLYVDIDVHHGDGVEEAFYTTNRVMTVSFHQENIFPWTGNIEDTGGLVGKNYAVNVPLQEGITDENYHFMFKPIIKKVMEVFQPEAVVLQCGADSLADDRLGRFNLTIKGHGECVKFLRSFNVPLLLLGGGGYTLRNVARCWCYETAVALDEELDNDLPQHDYYEYFGPNYTLHAPPQRVWDIKRDTKSTTNLHNIKKTVLQNLSSLEHAPSVQFQERPPNADPGEELEDMVE</sequence>
<gene>
    <name evidence="19" type="ORF">J5N97_019282</name>
</gene>
<evidence type="ECO:0000313" key="20">
    <source>
        <dbReference type="Proteomes" id="UP001085076"/>
    </source>
</evidence>
<organism evidence="19 20">
    <name type="scientific">Dioscorea zingiberensis</name>
    <dbReference type="NCBI Taxonomy" id="325984"/>
    <lineage>
        <taxon>Eukaryota</taxon>
        <taxon>Viridiplantae</taxon>
        <taxon>Streptophyta</taxon>
        <taxon>Embryophyta</taxon>
        <taxon>Tracheophyta</taxon>
        <taxon>Spermatophyta</taxon>
        <taxon>Magnoliopsida</taxon>
        <taxon>Liliopsida</taxon>
        <taxon>Dioscoreales</taxon>
        <taxon>Dioscoreaceae</taxon>
        <taxon>Dioscorea</taxon>
    </lineage>
</organism>